<dbReference type="Proteomes" id="UP001518925">
    <property type="component" value="Unassembled WGS sequence"/>
</dbReference>
<dbReference type="CDD" id="cd02968">
    <property type="entry name" value="SCO"/>
    <property type="match status" value="1"/>
</dbReference>
<dbReference type="PANTHER" id="PTHR12151">
    <property type="entry name" value="ELECTRON TRANSPORT PROTIN SCO1/SENC FAMILY MEMBER"/>
    <property type="match status" value="1"/>
</dbReference>
<evidence type="ECO:0000256" key="2">
    <source>
        <dbReference type="ARBA" id="ARBA00023008"/>
    </source>
</evidence>
<gene>
    <name evidence="4" type="ORF">JR050_11060</name>
</gene>
<dbReference type="InterPro" id="IPR013766">
    <property type="entry name" value="Thioredoxin_domain"/>
</dbReference>
<protein>
    <submittedName>
        <fullName evidence="4">SCO family protein</fullName>
    </submittedName>
</protein>
<comment type="caution">
    <text evidence="4">The sequence shown here is derived from an EMBL/GenBank/DDBJ whole genome shotgun (WGS) entry which is preliminary data.</text>
</comment>
<dbReference type="EMBL" id="JAFELM010000030">
    <property type="protein sequence ID" value="MBM6618197.1"/>
    <property type="molecule type" value="Genomic_DNA"/>
</dbReference>
<dbReference type="PROSITE" id="PS51352">
    <property type="entry name" value="THIOREDOXIN_2"/>
    <property type="match status" value="1"/>
</dbReference>
<organism evidence="4 5">
    <name type="scientific">Bacillus suaedaesalsae</name>
    <dbReference type="NCBI Taxonomy" id="2810349"/>
    <lineage>
        <taxon>Bacteria</taxon>
        <taxon>Bacillati</taxon>
        <taxon>Bacillota</taxon>
        <taxon>Bacilli</taxon>
        <taxon>Bacillales</taxon>
        <taxon>Bacillaceae</taxon>
        <taxon>Bacillus</taxon>
    </lineage>
</organism>
<keyword evidence="5" id="KW-1185">Reference proteome</keyword>
<dbReference type="Pfam" id="PF02630">
    <property type="entry name" value="SCO1-SenC"/>
    <property type="match status" value="1"/>
</dbReference>
<evidence type="ECO:0000313" key="5">
    <source>
        <dbReference type="Proteomes" id="UP001518925"/>
    </source>
</evidence>
<evidence type="ECO:0000256" key="1">
    <source>
        <dbReference type="ARBA" id="ARBA00010996"/>
    </source>
</evidence>
<name>A0ABS2DI71_9BACI</name>
<dbReference type="Gene3D" id="3.40.30.10">
    <property type="entry name" value="Glutaredoxin"/>
    <property type="match status" value="1"/>
</dbReference>
<feature type="domain" description="Thioredoxin" evidence="3">
    <location>
        <begin position="30"/>
        <end position="196"/>
    </location>
</feature>
<dbReference type="SUPFAM" id="SSF52833">
    <property type="entry name" value="Thioredoxin-like"/>
    <property type="match status" value="1"/>
</dbReference>
<evidence type="ECO:0000259" key="3">
    <source>
        <dbReference type="PROSITE" id="PS51352"/>
    </source>
</evidence>
<accession>A0ABS2DI71</accession>
<dbReference type="InterPro" id="IPR003782">
    <property type="entry name" value="SCO1/SenC"/>
</dbReference>
<evidence type="ECO:0000313" key="4">
    <source>
        <dbReference type="EMBL" id="MBM6618197.1"/>
    </source>
</evidence>
<dbReference type="PANTHER" id="PTHR12151:SF25">
    <property type="entry name" value="LINALOOL DEHYDRATASE_ISOMERASE DOMAIN-CONTAINING PROTEIN"/>
    <property type="match status" value="1"/>
</dbReference>
<dbReference type="InterPro" id="IPR036249">
    <property type="entry name" value="Thioredoxin-like_sf"/>
</dbReference>
<keyword evidence="2" id="KW-0186">Copper</keyword>
<reference evidence="4 5" key="1">
    <citation type="submission" date="2021-02" db="EMBL/GenBank/DDBJ databases">
        <title>Bacillus sp. RD4P76, an endophyte from a halophyte.</title>
        <authorList>
            <person name="Sun J.-Q."/>
        </authorList>
    </citation>
    <scope>NUCLEOTIDE SEQUENCE [LARGE SCALE GENOMIC DNA]</scope>
    <source>
        <strain evidence="4 5">RD4P76</strain>
    </source>
</reference>
<sequence>MRKVILSLLLLLLVGGIGLMVFLWMNNPKLPYLDEVENFTLEEVHGSTYQLENGKVKLISFFYTNCPDICPLTMMDFKLLQERLKQEGIFGKEVELIAISIDPKHDQPQVIRDYASSFSADKEGWKWLRGSNDVTKEIAINLQMQYEKLEGDFYSHSTSMYLLDKDNNVRALYDMAYSKKPIEKDVIIEDILYLTN</sequence>
<proteinExistence type="inferred from homology"/>
<comment type="similarity">
    <text evidence="1">Belongs to the SCO1/2 family.</text>
</comment>
<dbReference type="RefSeq" id="WP_204203555.1">
    <property type="nucleotide sequence ID" value="NZ_JAFELM010000030.1"/>
</dbReference>